<reference evidence="2" key="1">
    <citation type="journal article" date="2020" name="New Phytol.">
        <title>Comparative genomics reveals dynamic genome evolution in host specialist ectomycorrhizal fungi.</title>
        <authorList>
            <person name="Lofgren L.A."/>
            <person name="Nguyen N.H."/>
            <person name="Vilgalys R."/>
            <person name="Ruytinx J."/>
            <person name="Liao H.L."/>
            <person name="Branco S."/>
            <person name="Kuo A."/>
            <person name="LaButti K."/>
            <person name="Lipzen A."/>
            <person name="Andreopoulos W."/>
            <person name="Pangilinan J."/>
            <person name="Riley R."/>
            <person name="Hundley H."/>
            <person name="Na H."/>
            <person name="Barry K."/>
            <person name="Grigoriev I.V."/>
            <person name="Stajich J.E."/>
            <person name="Kennedy P.G."/>
        </authorList>
    </citation>
    <scope>NUCLEOTIDE SEQUENCE</scope>
    <source>
        <strain evidence="2">DOB743</strain>
    </source>
</reference>
<evidence type="ECO:0000313" key="3">
    <source>
        <dbReference type="Proteomes" id="UP000714275"/>
    </source>
</evidence>
<organism evidence="2 3">
    <name type="scientific">Suillus placidus</name>
    <dbReference type="NCBI Taxonomy" id="48579"/>
    <lineage>
        <taxon>Eukaryota</taxon>
        <taxon>Fungi</taxon>
        <taxon>Dikarya</taxon>
        <taxon>Basidiomycota</taxon>
        <taxon>Agaricomycotina</taxon>
        <taxon>Agaricomycetes</taxon>
        <taxon>Agaricomycetidae</taxon>
        <taxon>Boletales</taxon>
        <taxon>Suillineae</taxon>
        <taxon>Suillaceae</taxon>
        <taxon>Suillus</taxon>
    </lineage>
</organism>
<gene>
    <name evidence="2" type="ORF">EV702DRAFT_1044494</name>
</gene>
<feature type="transmembrane region" description="Helical" evidence="1">
    <location>
        <begin position="85"/>
        <end position="104"/>
    </location>
</feature>
<comment type="caution">
    <text evidence="2">The sequence shown here is derived from an EMBL/GenBank/DDBJ whole genome shotgun (WGS) entry which is preliminary data.</text>
</comment>
<accession>A0A9P6ZYA2</accession>
<dbReference type="Proteomes" id="UP000714275">
    <property type="component" value="Unassembled WGS sequence"/>
</dbReference>
<protein>
    <submittedName>
        <fullName evidence="2">Uncharacterized protein</fullName>
    </submittedName>
</protein>
<keyword evidence="1" id="KW-1133">Transmembrane helix</keyword>
<dbReference type="EMBL" id="JABBWD010000015">
    <property type="protein sequence ID" value="KAG1778633.1"/>
    <property type="molecule type" value="Genomic_DNA"/>
</dbReference>
<sequence>MSKQRLRHPDLVDVDSKAAQKQRALEIAGNESPSKQQHILSSRAVQNCNNIKNVKNTIVGYFSKNCDEIATLWDMEVIMIGNRDLLPLMALCLMVLDLGTYVAAGTEKKELVSASTD</sequence>
<evidence type="ECO:0000313" key="2">
    <source>
        <dbReference type="EMBL" id="KAG1778633.1"/>
    </source>
</evidence>
<keyword evidence="1" id="KW-0472">Membrane</keyword>
<keyword evidence="1" id="KW-0812">Transmembrane</keyword>
<proteinExistence type="predicted"/>
<name>A0A9P6ZYA2_9AGAM</name>
<dbReference type="AlphaFoldDB" id="A0A9P6ZYA2"/>
<evidence type="ECO:0000256" key="1">
    <source>
        <dbReference type="SAM" id="Phobius"/>
    </source>
</evidence>
<keyword evidence="3" id="KW-1185">Reference proteome</keyword>